<dbReference type="PANTHER" id="PTHR42760">
    <property type="entry name" value="SHORT-CHAIN DEHYDROGENASES/REDUCTASES FAMILY MEMBER"/>
    <property type="match status" value="1"/>
</dbReference>
<dbReference type="EMBL" id="CP036422">
    <property type="protein sequence ID" value="QFU75152.1"/>
    <property type="molecule type" value="Genomic_DNA"/>
</dbReference>
<dbReference type="InterPro" id="IPR036291">
    <property type="entry name" value="NAD(P)-bd_dom_sf"/>
</dbReference>
<proteinExistence type="inferred from homology"/>
<gene>
    <name evidence="3" type="ORF">EY643_05525</name>
</gene>
<dbReference type="OrthoDB" id="9803333at2"/>
<dbReference type="FunFam" id="3.40.50.720:FF:000084">
    <property type="entry name" value="Short-chain dehydrogenase reductase"/>
    <property type="match status" value="1"/>
</dbReference>
<feature type="domain" description="Ketoreductase" evidence="2">
    <location>
        <begin position="7"/>
        <end position="186"/>
    </location>
</feature>
<evidence type="ECO:0000256" key="1">
    <source>
        <dbReference type="ARBA" id="ARBA00006484"/>
    </source>
</evidence>
<dbReference type="CDD" id="cd05233">
    <property type="entry name" value="SDR_c"/>
    <property type="match status" value="1"/>
</dbReference>
<keyword evidence="4" id="KW-1185">Reference proteome</keyword>
<dbReference type="GO" id="GO:0030497">
    <property type="term" value="P:fatty acid elongation"/>
    <property type="evidence" value="ECO:0007669"/>
    <property type="project" value="TreeGrafter"/>
</dbReference>
<dbReference type="SMART" id="SM00822">
    <property type="entry name" value="PKS_KR"/>
    <property type="match status" value="1"/>
</dbReference>
<evidence type="ECO:0000259" key="2">
    <source>
        <dbReference type="SMART" id="SM00822"/>
    </source>
</evidence>
<evidence type="ECO:0000313" key="4">
    <source>
        <dbReference type="Proteomes" id="UP000326287"/>
    </source>
</evidence>
<dbReference type="Pfam" id="PF13561">
    <property type="entry name" value="adh_short_C2"/>
    <property type="match status" value="1"/>
</dbReference>
<dbReference type="KEGG" id="halc:EY643_05525"/>
<dbReference type="GO" id="GO:0016616">
    <property type="term" value="F:oxidoreductase activity, acting on the CH-OH group of donors, NAD or NADP as acceptor"/>
    <property type="evidence" value="ECO:0007669"/>
    <property type="project" value="TreeGrafter"/>
</dbReference>
<dbReference type="Gene3D" id="3.40.50.720">
    <property type="entry name" value="NAD(P)-binding Rossmann-like Domain"/>
    <property type="match status" value="1"/>
</dbReference>
<comment type="similarity">
    <text evidence="1">Belongs to the short-chain dehydrogenases/reductases (SDR) family.</text>
</comment>
<dbReference type="PRINTS" id="PR00081">
    <property type="entry name" value="GDHRDH"/>
</dbReference>
<reference evidence="3 4" key="1">
    <citation type="submission" date="2019-02" db="EMBL/GenBank/DDBJ databases">
        <authorList>
            <person name="Li S.-H."/>
        </authorList>
    </citation>
    <scope>NUCLEOTIDE SEQUENCE [LARGE SCALE GENOMIC DNA]</scope>
    <source>
        <strain evidence="3 4">IMCC14385</strain>
    </source>
</reference>
<dbReference type="PANTHER" id="PTHR42760:SF135">
    <property type="entry name" value="BLL7886 PROTEIN"/>
    <property type="match status" value="1"/>
</dbReference>
<dbReference type="InterPro" id="IPR002347">
    <property type="entry name" value="SDR_fam"/>
</dbReference>
<sequence length="251" mass="25750">MATLAGKTAVIVGASGEDNIGVAIARKLAAEGANVVVSARREAPLEALAADIGGLAIACDVTDEEQVEALFSRASEATGGVDIAVYSAGVYSSVLISELTADDVRPTLEVSFIGALLFFKHAAAAMPEGGSVITVSSLTARLPGPTLSVYSGARAGIDYAIKVAAQEYQGQKVRFNSIAAGLIETDMTGPLFEIEPIIAAHVAETPAGRMGTLNDMAEAALFLADEARSGFINGQVLDLAGGQQMGHLPRF</sequence>
<evidence type="ECO:0000313" key="3">
    <source>
        <dbReference type="EMBL" id="QFU75152.1"/>
    </source>
</evidence>
<accession>A0A5P9NH90</accession>
<protein>
    <submittedName>
        <fullName evidence="3">SDR family oxidoreductase</fullName>
    </submittedName>
</protein>
<dbReference type="AlphaFoldDB" id="A0A5P9NH90"/>
<organism evidence="3 4">
    <name type="scientific">Halioglobus maricola</name>
    <dbReference type="NCBI Taxonomy" id="2601894"/>
    <lineage>
        <taxon>Bacteria</taxon>
        <taxon>Pseudomonadati</taxon>
        <taxon>Pseudomonadota</taxon>
        <taxon>Gammaproteobacteria</taxon>
        <taxon>Cellvibrionales</taxon>
        <taxon>Halieaceae</taxon>
        <taxon>Halioglobus</taxon>
    </lineage>
</organism>
<dbReference type="Proteomes" id="UP000326287">
    <property type="component" value="Chromosome"/>
</dbReference>
<dbReference type="RefSeq" id="WP_152661258.1">
    <property type="nucleotide sequence ID" value="NZ_CP036422.1"/>
</dbReference>
<dbReference type="SUPFAM" id="SSF51735">
    <property type="entry name" value="NAD(P)-binding Rossmann-fold domains"/>
    <property type="match status" value="1"/>
</dbReference>
<name>A0A5P9NH90_9GAMM</name>
<dbReference type="InterPro" id="IPR057326">
    <property type="entry name" value="KR_dom"/>
</dbReference>